<dbReference type="GO" id="GO:0016787">
    <property type="term" value="F:hydrolase activity"/>
    <property type="evidence" value="ECO:0007669"/>
    <property type="project" value="UniProtKB-KW"/>
</dbReference>
<dbReference type="Pfam" id="PF00561">
    <property type="entry name" value="Abhydrolase_1"/>
    <property type="match status" value="1"/>
</dbReference>
<sequence>MISPLSPPATLTLLSLALYGTVAALPSPFLPYNRPRYDGRRSSISSSKFHSTVTAGNGNGNGNGTTTNKITWGPCPDSFPNATNVHCGTIQVPLDWEADSSNETISLGLLRLAAADQSKRIGPLFVNPGGPGGQATDLAASLAAAAQAPPGELDPALTLIIEHFDIIGLDPRGVGLSTPVRCDAAVWNERVSLFPQTQDGFDALVKHNQAVAKSCREQTGRLLDYVDTISAARDHEAVRLALGGDSDEKASFLGLSYATQLFTQYAQLYPDGIRAMVLDGNLQHSQAEATNLLIESTTYETTLKQFFTWASQNNESALFGADPQQTWLDVLAKATDDGPIPAPGCDDGPATGCRSDATEEEIRFNAQGLLIKVSSGWPMLAQALVEAKAGNATLLSQAQPIALGGSGDNAYTDSYLLGGNAIQCQDWTHGGPDFALAGLRQKAQLGDIFAPLTRGASQSYSIQTRCIGWPVEPRNPPRPVAYEGEATLLLVNSIYDPSTSYTWALGLQSELGYNNTVLLTRNGAGHTTFFVGGETALAEANYLVDLTLPEPGTTLDE</sequence>
<keyword evidence="4" id="KW-0732">Signal</keyword>
<feature type="region of interest" description="Disordered" evidence="3">
    <location>
        <begin position="41"/>
        <end position="65"/>
    </location>
</feature>
<evidence type="ECO:0000256" key="4">
    <source>
        <dbReference type="SAM" id="SignalP"/>
    </source>
</evidence>
<dbReference type="InterPro" id="IPR013595">
    <property type="entry name" value="Pept_S33_TAP-like_C"/>
</dbReference>
<dbReference type="Proteomes" id="UP001320420">
    <property type="component" value="Unassembled WGS sequence"/>
</dbReference>
<feature type="domain" description="AB hydrolase-1" evidence="5">
    <location>
        <begin position="123"/>
        <end position="321"/>
    </location>
</feature>
<dbReference type="InterPro" id="IPR051601">
    <property type="entry name" value="Serine_prot/Carboxylest_S33"/>
</dbReference>
<dbReference type="SUPFAM" id="SSF53474">
    <property type="entry name" value="alpha/beta-Hydrolases"/>
    <property type="match status" value="1"/>
</dbReference>
<comment type="similarity">
    <text evidence="1">Belongs to the peptidase S33 family.</text>
</comment>
<organism evidence="7 8">
    <name type="scientific">Diatrype stigma</name>
    <dbReference type="NCBI Taxonomy" id="117547"/>
    <lineage>
        <taxon>Eukaryota</taxon>
        <taxon>Fungi</taxon>
        <taxon>Dikarya</taxon>
        <taxon>Ascomycota</taxon>
        <taxon>Pezizomycotina</taxon>
        <taxon>Sordariomycetes</taxon>
        <taxon>Xylariomycetidae</taxon>
        <taxon>Xylariales</taxon>
        <taxon>Diatrypaceae</taxon>
        <taxon>Diatrype</taxon>
    </lineage>
</organism>
<protein>
    <submittedName>
        <fullName evidence="7">Uncharacterized protein</fullName>
    </submittedName>
</protein>
<proteinExistence type="inferred from homology"/>
<evidence type="ECO:0000256" key="3">
    <source>
        <dbReference type="SAM" id="MobiDB-lite"/>
    </source>
</evidence>
<evidence type="ECO:0000259" key="5">
    <source>
        <dbReference type="Pfam" id="PF00561"/>
    </source>
</evidence>
<evidence type="ECO:0000256" key="1">
    <source>
        <dbReference type="ARBA" id="ARBA00010088"/>
    </source>
</evidence>
<dbReference type="PANTHER" id="PTHR43248">
    <property type="entry name" value="2-SUCCINYL-6-HYDROXY-2,4-CYCLOHEXADIENE-1-CARBOXYLATE SYNTHASE"/>
    <property type="match status" value="1"/>
</dbReference>
<feature type="signal peptide" evidence="4">
    <location>
        <begin position="1"/>
        <end position="24"/>
    </location>
</feature>
<evidence type="ECO:0000259" key="6">
    <source>
        <dbReference type="Pfam" id="PF08386"/>
    </source>
</evidence>
<dbReference type="AlphaFoldDB" id="A0AAN9UDK1"/>
<comment type="caution">
    <text evidence="7">The sequence shown here is derived from an EMBL/GenBank/DDBJ whole genome shotgun (WGS) entry which is preliminary data.</text>
</comment>
<evidence type="ECO:0000313" key="8">
    <source>
        <dbReference type="Proteomes" id="UP001320420"/>
    </source>
</evidence>
<accession>A0AAN9UDK1</accession>
<dbReference type="EMBL" id="JAKJXP020000105">
    <property type="protein sequence ID" value="KAK7745693.1"/>
    <property type="molecule type" value="Genomic_DNA"/>
</dbReference>
<dbReference type="InterPro" id="IPR029058">
    <property type="entry name" value="AB_hydrolase_fold"/>
</dbReference>
<dbReference type="InterPro" id="IPR000073">
    <property type="entry name" value="AB_hydrolase_1"/>
</dbReference>
<gene>
    <name evidence="7" type="ORF">SLS62_009659</name>
</gene>
<evidence type="ECO:0000256" key="2">
    <source>
        <dbReference type="ARBA" id="ARBA00022801"/>
    </source>
</evidence>
<evidence type="ECO:0000313" key="7">
    <source>
        <dbReference type="EMBL" id="KAK7745693.1"/>
    </source>
</evidence>
<name>A0AAN9UDK1_9PEZI</name>
<keyword evidence="2" id="KW-0378">Hydrolase</keyword>
<feature type="domain" description="Peptidase S33 tripeptidyl aminopeptidase-like C-terminal" evidence="6">
    <location>
        <begin position="456"/>
        <end position="554"/>
    </location>
</feature>
<dbReference type="Pfam" id="PF08386">
    <property type="entry name" value="Abhydrolase_4"/>
    <property type="match status" value="1"/>
</dbReference>
<dbReference type="Gene3D" id="3.40.50.1820">
    <property type="entry name" value="alpha/beta hydrolase"/>
    <property type="match status" value="1"/>
</dbReference>
<dbReference type="PANTHER" id="PTHR43248:SF30">
    <property type="entry name" value="AB HYDROLASE-1 DOMAIN-CONTAINING PROTEIN"/>
    <property type="match status" value="1"/>
</dbReference>
<feature type="compositionally biased region" description="Low complexity" evidence="3">
    <location>
        <begin position="42"/>
        <end position="56"/>
    </location>
</feature>
<feature type="chain" id="PRO_5042955861" evidence="4">
    <location>
        <begin position="25"/>
        <end position="557"/>
    </location>
</feature>
<keyword evidence="8" id="KW-1185">Reference proteome</keyword>
<reference evidence="7 8" key="1">
    <citation type="submission" date="2024-02" db="EMBL/GenBank/DDBJ databases">
        <title>De novo assembly and annotation of 12 fungi associated with fruit tree decline syndrome in Ontario, Canada.</title>
        <authorList>
            <person name="Sulman M."/>
            <person name="Ellouze W."/>
            <person name="Ilyukhin E."/>
        </authorList>
    </citation>
    <scope>NUCLEOTIDE SEQUENCE [LARGE SCALE GENOMIC DNA]</scope>
    <source>
        <strain evidence="7 8">M11/M66-122</strain>
    </source>
</reference>